<dbReference type="PANTHER" id="PTHR34351:SF2">
    <property type="entry name" value="DUF58 DOMAIN-CONTAINING PROTEIN"/>
    <property type="match status" value="1"/>
</dbReference>
<dbReference type="PANTHER" id="PTHR34351">
    <property type="entry name" value="SLR1927 PROTEIN-RELATED"/>
    <property type="match status" value="1"/>
</dbReference>
<protein>
    <recommendedName>
        <fullName evidence="2">DUF58 domain-containing protein</fullName>
    </recommendedName>
</protein>
<evidence type="ECO:0000256" key="1">
    <source>
        <dbReference type="SAM" id="Phobius"/>
    </source>
</evidence>
<dbReference type="InterPro" id="IPR002881">
    <property type="entry name" value="DUF58"/>
</dbReference>
<keyword evidence="1" id="KW-1133">Transmembrane helix</keyword>
<dbReference type="Proteomes" id="UP000030832">
    <property type="component" value="Unassembled WGS sequence"/>
</dbReference>
<feature type="transmembrane region" description="Helical" evidence="1">
    <location>
        <begin position="31"/>
        <end position="51"/>
    </location>
</feature>
<feature type="domain" description="DUF58" evidence="2">
    <location>
        <begin position="197"/>
        <end position="274"/>
    </location>
</feature>
<gene>
    <name evidence="3" type="ORF">LQ50_20920</name>
</gene>
<proteinExistence type="predicted"/>
<dbReference type="EMBL" id="JRJU01000038">
    <property type="protein sequence ID" value="KHF38466.1"/>
    <property type="molecule type" value="Genomic_DNA"/>
</dbReference>
<evidence type="ECO:0000259" key="2">
    <source>
        <dbReference type="Pfam" id="PF01882"/>
    </source>
</evidence>
<reference evidence="3 4" key="1">
    <citation type="submission" date="2014-09" db="EMBL/GenBank/DDBJ databases">
        <title>Genome sequencing and annotation of Bacillus Okhensis strain Kh10-101T.</title>
        <authorList>
            <person name="Prakash J.S."/>
        </authorList>
    </citation>
    <scope>NUCLEOTIDE SEQUENCE [LARGE SCALE GENOMIC DNA]</scope>
    <source>
        <strain evidence="4">Kh10-101T</strain>
    </source>
</reference>
<dbReference type="AlphaFoldDB" id="A0A0B0IFM5"/>
<comment type="caution">
    <text evidence="3">The sequence shown here is derived from an EMBL/GenBank/DDBJ whole genome shotgun (WGS) entry which is preliminary data.</text>
</comment>
<dbReference type="Pfam" id="PF01882">
    <property type="entry name" value="DUF58"/>
    <property type="match status" value="1"/>
</dbReference>
<evidence type="ECO:0000313" key="4">
    <source>
        <dbReference type="Proteomes" id="UP000030832"/>
    </source>
</evidence>
<name>A0A0B0IFM5_9BACI</name>
<keyword evidence="1" id="KW-0812">Transmembrane</keyword>
<accession>A0A0B0IFM5</accession>
<organism evidence="3 4">
    <name type="scientific">Halalkalibacter okhensis</name>
    <dbReference type="NCBI Taxonomy" id="333138"/>
    <lineage>
        <taxon>Bacteria</taxon>
        <taxon>Bacillati</taxon>
        <taxon>Bacillota</taxon>
        <taxon>Bacilli</taxon>
        <taxon>Bacillales</taxon>
        <taxon>Bacillaceae</taxon>
        <taxon>Halalkalibacter</taxon>
    </lineage>
</organism>
<sequence length="376" mass="43014">MRLFVKYVFLLLFIAAAFSYAMFQGGFVSWFLFYSVITVVIATVLVAVYPFRIVKVEREIHQNVLRAGESMTVTVTLHKRALQPFFYVRVQDLIPMKLGTYDESGSLFFFSFQKRLVFSYNIRDVKRGSYSFDELSLVFGDVFGLFEREKKVSCQTEVLVYPRFHDLPSIPDDARPKQLEGRRIQRSFEEDRSLAGVRQYVAGDRITSIDWKQSARLTKLMTKEFESYQGEGVVVAFDSGAIDRNESIFEHSVELTASLMITFTEKQPGIKLAVRFTDWVSFEVTQSTISKGLIPLARVAPSKDGAPQYHKVYRDWAGMRVYYVCVGLNEQVLNVCKTLLEQGTALIVCLVAASSHDRLFITELEKLGITVFIENE</sequence>
<dbReference type="STRING" id="333138.LQ50_20920"/>
<keyword evidence="1" id="KW-0472">Membrane</keyword>
<dbReference type="eggNOG" id="COG1721">
    <property type="taxonomic scope" value="Bacteria"/>
</dbReference>
<evidence type="ECO:0000313" key="3">
    <source>
        <dbReference type="EMBL" id="KHF38466.1"/>
    </source>
</evidence>
<keyword evidence="4" id="KW-1185">Reference proteome</keyword>